<keyword evidence="1" id="KW-1133">Transmembrane helix</keyword>
<keyword evidence="1" id="KW-0812">Transmembrane</keyword>
<evidence type="ECO:0000256" key="1">
    <source>
        <dbReference type="SAM" id="Phobius"/>
    </source>
</evidence>
<organism evidence="2 3">
    <name type="scientific">Urochloa decumbens</name>
    <dbReference type="NCBI Taxonomy" id="240449"/>
    <lineage>
        <taxon>Eukaryota</taxon>
        <taxon>Viridiplantae</taxon>
        <taxon>Streptophyta</taxon>
        <taxon>Embryophyta</taxon>
        <taxon>Tracheophyta</taxon>
        <taxon>Spermatophyta</taxon>
        <taxon>Magnoliopsida</taxon>
        <taxon>Liliopsida</taxon>
        <taxon>Poales</taxon>
        <taxon>Poaceae</taxon>
        <taxon>PACMAD clade</taxon>
        <taxon>Panicoideae</taxon>
        <taxon>Panicodae</taxon>
        <taxon>Paniceae</taxon>
        <taxon>Melinidinae</taxon>
        <taxon>Urochloa</taxon>
    </lineage>
</organism>
<gene>
    <name evidence="2" type="ORF">URODEC1_LOCUS70219</name>
</gene>
<dbReference type="AlphaFoldDB" id="A0ABC9C0G4"/>
<evidence type="ECO:0000313" key="2">
    <source>
        <dbReference type="EMBL" id="CAL5010940.1"/>
    </source>
</evidence>
<keyword evidence="3" id="KW-1185">Reference proteome</keyword>
<reference evidence="2" key="1">
    <citation type="submission" date="2024-10" db="EMBL/GenBank/DDBJ databases">
        <authorList>
            <person name="Ryan C."/>
        </authorList>
    </citation>
    <scope>NUCLEOTIDE SEQUENCE [LARGE SCALE GENOMIC DNA]</scope>
</reference>
<evidence type="ECO:0000313" key="3">
    <source>
        <dbReference type="Proteomes" id="UP001497457"/>
    </source>
</evidence>
<dbReference type="Proteomes" id="UP001497457">
    <property type="component" value="Chromosome 28b"/>
</dbReference>
<accession>A0ABC9C0G4</accession>
<proteinExistence type="predicted"/>
<dbReference type="PANTHER" id="PTHR31549:SF256">
    <property type="entry name" value="EXPRESSED PROTEIN"/>
    <property type="match status" value="1"/>
</dbReference>
<dbReference type="InterPro" id="IPR004158">
    <property type="entry name" value="DUF247_pln"/>
</dbReference>
<dbReference type="Pfam" id="PF03140">
    <property type="entry name" value="DUF247"/>
    <property type="match status" value="1"/>
</dbReference>
<feature type="transmembrane region" description="Helical" evidence="1">
    <location>
        <begin position="387"/>
        <end position="405"/>
    </location>
</feature>
<dbReference type="PANTHER" id="PTHR31549">
    <property type="entry name" value="PROTEIN, PUTATIVE (DUF247)-RELATED-RELATED"/>
    <property type="match status" value="1"/>
</dbReference>
<protein>
    <submittedName>
        <fullName evidence="2">Uncharacterized protein</fullName>
    </submittedName>
</protein>
<name>A0ABC9C0G4_9POAL</name>
<keyword evidence="1" id="KW-0472">Membrane</keyword>
<dbReference type="EMBL" id="OZ075138">
    <property type="protein sequence ID" value="CAL5010940.1"/>
    <property type="molecule type" value="Genomic_DNA"/>
</dbReference>
<sequence>MDKKIHRFPPSLHGLKLYSTPKAVSIGPYHRDLIRVKDMQKVKKVAAHHFVKQSGRPFKDIYKDVAEAAGAASDFYASNEVQGMGDDEFANMMFLDGCFLLQYMVSTGFGKLNPSLMSFFETNQAVISEDIMLLENQLPWVVLTTLREFMNPPNPLLVKDFVAKMGRTLQARKDKEDEPFDYGSYSPPHLLGRLWYYKTTRQSPTDEVIIDVTDEVIIDVQDGKPMPKSISAIELAEIGIGLKASKTAKFSDMDIKKVPLFAKIVLAPLLLDQVRSSWLINMVAFEVCMSMGTAGRPDKPSPVVCSYLAILAMLMDREEDVHKLRADHIVQGELTNKEMLDFFKTVIKHISGGDPYLHIMEEVEDYKLKWWMWIIVYQFFYKNRKTIAAVLSAVGVLVGILKAAYRK</sequence>